<evidence type="ECO:0000256" key="4">
    <source>
        <dbReference type="ARBA" id="ARBA00022801"/>
    </source>
</evidence>
<gene>
    <name evidence="8" type="ORF">chiPu_0004789</name>
</gene>
<sequence>MAKCSVLLLGILLMDFSALVKSHHGNGTVRNLEEIIIGRCYNYIRVVNPTVGEKDCSAIWETFRNAFAYKEPCNVLPTDYKDFINLARHAIPRDKYAKEASGVVTVMLNGSVSDGTFPKEGFFAKHELPNLRNDKISEIQIWVMNNIDGPVRETCGTGTVKDLEDIIKGRNFSYSCTDNYSLDLTGLLLLGLVLLGHTERPLAKAGNKTVWTGEGSTENLKEIMIGRCFNYLGTVNVDAGEKDCPNLWKAFLSAFSEKDPCKITTEDYQPFLDLAGHDIPINQSIFWSQTKGLILQYTGVTHKVMPLESTLVGYMVDGLNWCGKLSSPEPNFEACPGWKECENNSISSFWKAASEDYARRAHGEVTVMLNGSARGDTFRNNSIFAEIELGELDNARVTFVHLWIMDNIDGPDKESCDVGSVAVLERILKEKNISYSCKDNYKAAKMLQCMDKLDHPSCRLGEKPIA</sequence>
<keyword evidence="4" id="KW-0378">Hydrolase</keyword>
<comment type="similarity">
    <text evidence="1">Belongs to the ADP-ribosyl cyclase family.</text>
</comment>
<dbReference type="PANTHER" id="PTHR10912:SF7">
    <property type="entry name" value="ADP-RIBOSYL CYCLASE_CYCLIC ADP-RIBOSE HYDROLASE"/>
    <property type="match status" value="1"/>
</dbReference>
<name>A0A401S7J4_CHIPU</name>
<dbReference type="Gene3D" id="3.40.50.720">
    <property type="entry name" value="NAD(P)-binding Rossmann-like Domain"/>
    <property type="match status" value="2"/>
</dbReference>
<protein>
    <recommendedName>
        <fullName evidence="2">ADP-ribosyl cyclase/cyclic ADP-ribose hydrolase</fullName>
        <ecNumber evidence="2">3.2.2.6</ecNumber>
    </recommendedName>
</protein>
<keyword evidence="7" id="KW-0732">Signal</keyword>
<dbReference type="EC" id="3.2.2.6" evidence="2"/>
<evidence type="ECO:0000256" key="5">
    <source>
        <dbReference type="ARBA" id="ARBA00023027"/>
    </source>
</evidence>
<dbReference type="Pfam" id="PF02267">
    <property type="entry name" value="Rib_hydrolayse"/>
    <property type="match status" value="2"/>
</dbReference>
<keyword evidence="3" id="KW-0808">Transferase</keyword>
<dbReference type="OrthoDB" id="9944984at2759"/>
<dbReference type="Gene3D" id="1.20.82.10">
    <property type="entry name" value="ADP Ribosyl Cyclase, Chain A, domain 1"/>
    <property type="match status" value="1"/>
</dbReference>
<dbReference type="GO" id="GO:0016849">
    <property type="term" value="F:phosphorus-oxygen lyase activity"/>
    <property type="evidence" value="ECO:0007669"/>
    <property type="project" value="TreeGrafter"/>
</dbReference>
<comment type="caution">
    <text evidence="8">The sequence shown here is derived from an EMBL/GenBank/DDBJ whole genome shotgun (WGS) entry which is preliminary data.</text>
</comment>
<dbReference type="GO" id="GO:0061809">
    <property type="term" value="F:NAD+ nucleosidase activity, cyclic ADP-ribose generating"/>
    <property type="evidence" value="ECO:0007669"/>
    <property type="project" value="UniProtKB-EC"/>
</dbReference>
<accession>A0A401S7J4</accession>
<evidence type="ECO:0000256" key="7">
    <source>
        <dbReference type="SAM" id="SignalP"/>
    </source>
</evidence>
<dbReference type="EMBL" id="BEZZ01000121">
    <property type="protein sequence ID" value="GCC26373.1"/>
    <property type="molecule type" value="Genomic_DNA"/>
</dbReference>
<dbReference type="Proteomes" id="UP000287033">
    <property type="component" value="Unassembled WGS sequence"/>
</dbReference>
<proteinExistence type="inferred from homology"/>
<dbReference type="PANTHER" id="PTHR10912">
    <property type="entry name" value="ADP-RIBOSYL CYCLASE"/>
    <property type="match status" value="1"/>
</dbReference>
<dbReference type="SUPFAM" id="SSF52309">
    <property type="entry name" value="N-(deoxy)ribosyltransferase-like"/>
    <property type="match status" value="2"/>
</dbReference>
<evidence type="ECO:0000313" key="8">
    <source>
        <dbReference type="EMBL" id="GCC26373.1"/>
    </source>
</evidence>
<evidence type="ECO:0000313" key="9">
    <source>
        <dbReference type="Proteomes" id="UP000287033"/>
    </source>
</evidence>
<evidence type="ECO:0000256" key="1">
    <source>
        <dbReference type="ARBA" id="ARBA00005406"/>
    </source>
</evidence>
<reference evidence="8 9" key="1">
    <citation type="journal article" date="2018" name="Nat. Ecol. Evol.">
        <title>Shark genomes provide insights into elasmobranch evolution and the origin of vertebrates.</title>
        <authorList>
            <person name="Hara Y"/>
            <person name="Yamaguchi K"/>
            <person name="Onimaru K"/>
            <person name="Kadota M"/>
            <person name="Koyanagi M"/>
            <person name="Keeley SD"/>
            <person name="Tatsumi K"/>
            <person name="Tanaka K"/>
            <person name="Motone F"/>
            <person name="Kageyama Y"/>
            <person name="Nozu R"/>
            <person name="Adachi N"/>
            <person name="Nishimura O"/>
            <person name="Nakagawa R"/>
            <person name="Tanegashima C"/>
            <person name="Kiyatake I"/>
            <person name="Matsumoto R"/>
            <person name="Murakumo K"/>
            <person name="Nishida K"/>
            <person name="Terakita A"/>
            <person name="Kuratani S"/>
            <person name="Sato K"/>
            <person name="Hyodo S Kuraku.S."/>
        </authorList>
    </citation>
    <scope>NUCLEOTIDE SEQUENCE [LARGE SCALE GENOMIC DNA]</scope>
</reference>
<dbReference type="GO" id="GO:0016740">
    <property type="term" value="F:transferase activity"/>
    <property type="evidence" value="ECO:0007669"/>
    <property type="project" value="UniProtKB-KW"/>
</dbReference>
<evidence type="ECO:0000256" key="6">
    <source>
        <dbReference type="ARBA" id="ARBA00023157"/>
    </source>
</evidence>
<dbReference type="OMA" id="KEIMIGR"/>
<feature type="chain" id="PRO_5019540764" description="ADP-ribosyl cyclase/cyclic ADP-ribose hydrolase" evidence="7">
    <location>
        <begin position="23"/>
        <end position="466"/>
    </location>
</feature>
<feature type="signal peptide" evidence="7">
    <location>
        <begin position="1"/>
        <end position="22"/>
    </location>
</feature>
<dbReference type="InterPro" id="IPR003193">
    <property type="entry name" value="ADP-ribosyl_cyclase"/>
</dbReference>
<keyword evidence="9" id="KW-1185">Reference proteome</keyword>
<evidence type="ECO:0000256" key="2">
    <source>
        <dbReference type="ARBA" id="ARBA00011982"/>
    </source>
</evidence>
<keyword evidence="5" id="KW-0520">NAD</keyword>
<evidence type="ECO:0000256" key="3">
    <source>
        <dbReference type="ARBA" id="ARBA00022679"/>
    </source>
</evidence>
<dbReference type="CDD" id="cd04759">
    <property type="entry name" value="Rib_hydrolase"/>
    <property type="match status" value="1"/>
</dbReference>
<dbReference type="AlphaFoldDB" id="A0A401S7J4"/>
<organism evidence="8 9">
    <name type="scientific">Chiloscyllium punctatum</name>
    <name type="common">Brownbanded bambooshark</name>
    <name type="synonym">Hemiscyllium punctatum</name>
    <dbReference type="NCBI Taxonomy" id="137246"/>
    <lineage>
        <taxon>Eukaryota</taxon>
        <taxon>Metazoa</taxon>
        <taxon>Chordata</taxon>
        <taxon>Craniata</taxon>
        <taxon>Vertebrata</taxon>
        <taxon>Chondrichthyes</taxon>
        <taxon>Elasmobranchii</taxon>
        <taxon>Galeomorphii</taxon>
        <taxon>Galeoidea</taxon>
        <taxon>Orectolobiformes</taxon>
        <taxon>Hemiscylliidae</taxon>
        <taxon>Chiloscyllium</taxon>
    </lineage>
</organism>
<keyword evidence="6" id="KW-1015">Disulfide bond</keyword>
<dbReference type="GO" id="GO:0030890">
    <property type="term" value="P:positive regulation of B cell proliferation"/>
    <property type="evidence" value="ECO:0007669"/>
    <property type="project" value="TreeGrafter"/>
</dbReference>
<dbReference type="GO" id="GO:0005886">
    <property type="term" value="C:plasma membrane"/>
    <property type="evidence" value="ECO:0007669"/>
    <property type="project" value="TreeGrafter"/>
</dbReference>
<dbReference type="STRING" id="137246.A0A401S7J4"/>